<keyword evidence="3 5" id="KW-1133">Transmembrane helix</keyword>
<evidence type="ECO:0000313" key="7">
    <source>
        <dbReference type="EMBL" id="KAG7391158.1"/>
    </source>
</evidence>
<feature type="transmembrane region" description="Helical" evidence="5">
    <location>
        <begin position="76"/>
        <end position="95"/>
    </location>
</feature>
<dbReference type="Pfam" id="PF00892">
    <property type="entry name" value="EamA"/>
    <property type="match status" value="1"/>
</dbReference>
<feature type="transmembrane region" description="Helical" evidence="5">
    <location>
        <begin position="287"/>
        <end position="309"/>
    </location>
</feature>
<dbReference type="PANTHER" id="PTHR23051">
    <property type="entry name" value="SOLUTE CARRIER FAMILY 35, MEMBER F5"/>
    <property type="match status" value="1"/>
</dbReference>
<gene>
    <name evidence="7" type="ORF">PHYBOEH_006785</name>
</gene>
<evidence type="ECO:0000256" key="1">
    <source>
        <dbReference type="ARBA" id="ARBA00004141"/>
    </source>
</evidence>
<comment type="subcellular location">
    <subcellularLocation>
        <location evidence="1">Membrane</location>
        <topology evidence="1">Multi-pass membrane protein</topology>
    </subcellularLocation>
</comment>
<feature type="transmembrane region" description="Helical" evidence="5">
    <location>
        <begin position="321"/>
        <end position="339"/>
    </location>
</feature>
<name>A0A8T1WF01_9STRA</name>
<keyword evidence="2 5" id="KW-0812">Transmembrane</keyword>
<dbReference type="AlphaFoldDB" id="A0A8T1WF01"/>
<evidence type="ECO:0000256" key="5">
    <source>
        <dbReference type="SAM" id="Phobius"/>
    </source>
</evidence>
<dbReference type="PANTHER" id="PTHR23051:SF0">
    <property type="entry name" value="SOLUTE CARRIER FAMILY 35 MEMBER F5"/>
    <property type="match status" value="1"/>
</dbReference>
<feature type="transmembrane region" description="Helical" evidence="5">
    <location>
        <begin position="39"/>
        <end position="56"/>
    </location>
</feature>
<evidence type="ECO:0000256" key="4">
    <source>
        <dbReference type="ARBA" id="ARBA00023136"/>
    </source>
</evidence>
<evidence type="ECO:0000256" key="3">
    <source>
        <dbReference type="ARBA" id="ARBA00022989"/>
    </source>
</evidence>
<accession>A0A8T1WF01</accession>
<feature type="transmembrane region" description="Helical" evidence="5">
    <location>
        <begin position="167"/>
        <end position="186"/>
    </location>
</feature>
<feature type="transmembrane region" description="Helical" evidence="5">
    <location>
        <begin position="228"/>
        <end position="249"/>
    </location>
</feature>
<keyword evidence="4 5" id="KW-0472">Membrane</keyword>
<sequence>MIDQRLSVSVSNSPSISVVGTGNHQQEAGALLPKKQSSVVQWTVGCVFLVCVATIWNFSSVLIQYTFKDLSLEAPFFLTSFSMALSCANIPIYYITRVLLPQERQGIATSRHSQVEPEATQQLEKQTPHSKATLKRTMIAAAIVAPLWFIANFTYNMSLNLTSVTSNILLSATSSVFTLIFGVWVLKEKFTCTKLFGVALGMAGNCTTLANGLNGEVSYIPDDSGMSVLLFLGFVGLFSLVVLAVFVIIFNYTGVESLRNLTWEIVGMLVVQGLLNNVLADYLWTMSIMYTSTTVASVGLSLTVPMAFLSDWIVNDISPNYITLISSVLVLGGFVVIVINTHQEQPSVEPEVTIRTSEADGVRSPKSPVAAYRLT</sequence>
<feature type="domain" description="EamA" evidence="6">
    <location>
        <begin position="135"/>
        <end position="205"/>
    </location>
</feature>
<proteinExistence type="predicted"/>
<feature type="transmembrane region" description="Helical" evidence="5">
    <location>
        <begin position="137"/>
        <end position="155"/>
    </location>
</feature>
<evidence type="ECO:0000256" key="2">
    <source>
        <dbReference type="ARBA" id="ARBA00022692"/>
    </source>
</evidence>
<dbReference type="InterPro" id="IPR000620">
    <property type="entry name" value="EamA_dom"/>
</dbReference>
<feature type="transmembrane region" description="Helical" evidence="5">
    <location>
        <begin position="261"/>
        <end position="280"/>
    </location>
</feature>
<protein>
    <recommendedName>
        <fullName evidence="6">EamA domain-containing protein</fullName>
    </recommendedName>
</protein>
<comment type="caution">
    <text evidence="7">The sequence shown here is derived from an EMBL/GenBank/DDBJ whole genome shotgun (WGS) entry which is preliminary data.</text>
</comment>
<reference evidence="7" key="1">
    <citation type="submission" date="2021-02" db="EMBL/GenBank/DDBJ databases">
        <authorList>
            <person name="Palmer J.M."/>
        </authorList>
    </citation>
    <scope>NUCLEOTIDE SEQUENCE</scope>
    <source>
        <strain evidence="7">SCRP23</strain>
    </source>
</reference>
<dbReference type="GO" id="GO:0016020">
    <property type="term" value="C:membrane"/>
    <property type="evidence" value="ECO:0007669"/>
    <property type="project" value="UniProtKB-SubCell"/>
</dbReference>
<keyword evidence="8" id="KW-1185">Reference proteome</keyword>
<dbReference type="OrthoDB" id="1436450at2759"/>
<evidence type="ECO:0000259" key="6">
    <source>
        <dbReference type="Pfam" id="PF00892"/>
    </source>
</evidence>
<evidence type="ECO:0000313" key="8">
    <source>
        <dbReference type="Proteomes" id="UP000693981"/>
    </source>
</evidence>
<dbReference type="Proteomes" id="UP000693981">
    <property type="component" value="Unassembled WGS sequence"/>
</dbReference>
<organism evidence="7 8">
    <name type="scientific">Phytophthora boehmeriae</name>
    <dbReference type="NCBI Taxonomy" id="109152"/>
    <lineage>
        <taxon>Eukaryota</taxon>
        <taxon>Sar</taxon>
        <taxon>Stramenopiles</taxon>
        <taxon>Oomycota</taxon>
        <taxon>Peronosporomycetes</taxon>
        <taxon>Peronosporales</taxon>
        <taxon>Peronosporaceae</taxon>
        <taxon>Phytophthora</taxon>
    </lineage>
</organism>
<dbReference type="EMBL" id="JAGDFL010000364">
    <property type="protein sequence ID" value="KAG7391158.1"/>
    <property type="molecule type" value="Genomic_DNA"/>
</dbReference>